<evidence type="ECO:0000256" key="1">
    <source>
        <dbReference type="SAM" id="Phobius"/>
    </source>
</evidence>
<evidence type="ECO:0000313" key="3">
    <source>
        <dbReference type="Proteomes" id="UP000318065"/>
    </source>
</evidence>
<proteinExistence type="predicted"/>
<gene>
    <name evidence="2" type="ORF">RxyAA322_15300</name>
</gene>
<keyword evidence="3" id="KW-1185">Reference proteome</keyword>
<dbReference type="RefSeq" id="WP_143527688.1">
    <property type="nucleotide sequence ID" value="NZ_AP019791.1"/>
</dbReference>
<sequence>MGAGYIRKALSGLPLGAAWVMALAVFVPLCGALLAESALEVVLQREALAGVAGGFYAAALGAAGYVGQWSLLRLPVWPGPSGGLLAPGIWHPDGDGSVGAAGEDWPVLAMLLFAPIVILFSGLGGWV</sequence>
<feature type="transmembrane region" description="Helical" evidence="1">
    <location>
        <begin position="12"/>
        <end position="35"/>
    </location>
</feature>
<keyword evidence="1" id="KW-1133">Transmembrane helix</keyword>
<dbReference type="EMBL" id="AP019791">
    <property type="protein sequence ID" value="BBL79676.1"/>
    <property type="molecule type" value="Genomic_DNA"/>
</dbReference>
<dbReference type="OrthoDB" id="10020798at2"/>
<keyword evidence="1" id="KW-0812">Transmembrane</keyword>
<keyword evidence="1" id="KW-0472">Membrane</keyword>
<name>A0A510HI46_9ACTN</name>
<feature type="transmembrane region" description="Helical" evidence="1">
    <location>
        <begin position="105"/>
        <end position="126"/>
    </location>
</feature>
<dbReference type="Proteomes" id="UP000318065">
    <property type="component" value="Chromosome"/>
</dbReference>
<organism evidence="2 3">
    <name type="scientific">Rubrobacter xylanophilus</name>
    <dbReference type="NCBI Taxonomy" id="49319"/>
    <lineage>
        <taxon>Bacteria</taxon>
        <taxon>Bacillati</taxon>
        <taxon>Actinomycetota</taxon>
        <taxon>Rubrobacteria</taxon>
        <taxon>Rubrobacterales</taxon>
        <taxon>Rubrobacteraceae</taxon>
        <taxon>Rubrobacter</taxon>
    </lineage>
</organism>
<feature type="transmembrane region" description="Helical" evidence="1">
    <location>
        <begin position="47"/>
        <end position="67"/>
    </location>
</feature>
<protein>
    <submittedName>
        <fullName evidence="2">Uncharacterized protein</fullName>
    </submittedName>
</protein>
<evidence type="ECO:0000313" key="2">
    <source>
        <dbReference type="EMBL" id="BBL79676.1"/>
    </source>
</evidence>
<accession>A0A510HI46</accession>
<dbReference type="AlphaFoldDB" id="A0A510HI46"/>
<reference evidence="2" key="1">
    <citation type="journal article" date="2019" name="Microbiol. Resour. Announc.">
        <title>Complete Genome Sequence of Rubrobacter xylanophilus Strain AA3-22, Isolated from Arima Onsen in Japan.</title>
        <authorList>
            <person name="Tomariguchi N."/>
            <person name="Miyazaki K."/>
        </authorList>
    </citation>
    <scope>NUCLEOTIDE SEQUENCE [LARGE SCALE GENOMIC DNA]</scope>
    <source>
        <strain evidence="2">AA3-22</strain>
    </source>
</reference>